<accession>A0A6A4WI84</accession>
<dbReference type="Pfam" id="PF09742">
    <property type="entry name" value="Dymeclin"/>
    <property type="match status" value="1"/>
</dbReference>
<comment type="similarity">
    <text evidence="1">Belongs to the dymeclin family.</text>
</comment>
<evidence type="ECO:0000313" key="6">
    <source>
        <dbReference type="Proteomes" id="UP000440578"/>
    </source>
</evidence>
<proteinExistence type="inferred from homology"/>
<dbReference type="GO" id="GO:0005794">
    <property type="term" value="C:Golgi apparatus"/>
    <property type="evidence" value="ECO:0007669"/>
    <property type="project" value="TreeGrafter"/>
</dbReference>
<name>A0A6A4WI84_AMPAM</name>
<sequence>MGAAVSGLNAVSESTELAKLVGTEPLPADDPFWQGLLQFQLSRRLTREDDKRLEEAVSGLFNTFVTNNPETGNLGALVRVFLGKASELKAAAQLDSRLADQTLNALLVLRCACKLSVQLLSEEELVRQLEAPAPAGQLETLLTGLVEVLVDVPLTDATYYIHLESLNTLLVLLACQLYSVKQAQSLVVYRTLMSGRCAMHAPILVRTLLRHTVARQPVPDARYTGGGSLVFGLASGLWSALTLGYGSQPAVEERAPGGLPPLAQQSLHTLLVLGNHCTGDRQLFNPFRQALFHMTDLQAPAETHLADAGDGFGFPMSSLYSLLCSPPCTDQTTLLLYLLIHKNTAFRHFVLARTDLDALVLPTLRVLYHAPESSSHHIYMSLIVLLILSEDELFNRSVHSTMLHQMLHQVSWYTERPLTEISLGGLLILVVIRTIQYNMTKMRDKYLHTNCLAALANMSAEFRQLHPYVCQRLVSLFEVLAKRHGRQLEQLRAAAAAADAAQPDESAVQDLAVLEEVLRMLLEIINSCLTAQLVHNPNLVYTLLYKRGVFELYRTHPNFQDITHNIDTVLLFFSSKLESLHKDIGVRDVHAVIQDGAKKFPLERLKKFPELKFKYVEENEPEDFFIPYVWSLVVSGGDLHWSTAAAGCLLAADAAPS</sequence>
<dbReference type="Proteomes" id="UP000440578">
    <property type="component" value="Unassembled WGS sequence"/>
</dbReference>
<dbReference type="AlphaFoldDB" id="A0A6A4WI84"/>
<dbReference type="PANTHER" id="PTHR12895:SF9">
    <property type="entry name" value="DYMECLIN"/>
    <property type="match status" value="1"/>
</dbReference>
<dbReference type="GO" id="GO:0007030">
    <property type="term" value="P:Golgi organization"/>
    <property type="evidence" value="ECO:0007669"/>
    <property type="project" value="TreeGrafter"/>
</dbReference>
<dbReference type="EMBL" id="VIIS01000667">
    <property type="protein sequence ID" value="KAF0306465.1"/>
    <property type="molecule type" value="Genomic_DNA"/>
</dbReference>
<evidence type="ECO:0000256" key="4">
    <source>
        <dbReference type="ARBA" id="ARBA00023288"/>
    </source>
</evidence>
<reference evidence="5 6" key="1">
    <citation type="submission" date="2019-07" db="EMBL/GenBank/DDBJ databases">
        <title>Draft genome assembly of a fouling barnacle, Amphibalanus amphitrite (Darwin, 1854): The first reference genome for Thecostraca.</title>
        <authorList>
            <person name="Kim W."/>
        </authorList>
    </citation>
    <scope>NUCLEOTIDE SEQUENCE [LARGE SCALE GENOMIC DNA]</scope>
    <source>
        <strain evidence="5">SNU_AA5</strain>
        <tissue evidence="5">Soma without cirri and trophi</tissue>
    </source>
</reference>
<evidence type="ECO:0000256" key="3">
    <source>
        <dbReference type="ARBA" id="ARBA00022707"/>
    </source>
</evidence>
<dbReference type="InterPro" id="IPR019142">
    <property type="entry name" value="Dymeclin"/>
</dbReference>
<evidence type="ECO:0000256" key="1">
    <source>
        <dbReference type="ARBA" id="ARBA00010603"/>
    </source>
</evidence>
<dbReference type="OrthoDB" id="10253409at2759"/>
<keyword evidence="4" id="KW-0449">Lipoprotein</keyword>
<protein>
    <recommendedName>
        <fullName evidence="2">Dymeclin</fullName>
    </recommendedName>
</protein>
<gene>
    <name evidence="5" type="primary">DYM_1</name>
    <name evidence="5" type="ORF">FJT64_022036</name>
</gene>
<dbReference type="PANTHER" id="PTHR12895">
    <property type="entry name" value="DYMECLIN"/>
    <property type="match status" value="1"/>
</dbReference>
<evidence type="ECO:0000313" key="5">
    <source>
        <dbReference type="EMBL" id="KAF0306465.1"/>
    </source>
</evidence>
<evidence type="ECO:0000256" key="2">
    <source>
        <dbReference type="ARBA" id="ARBA00015736"/>
    </source>
</evidence>
<organism evidence="5 6">
    <name type="scientific">Amphibalanus amphitrite</name>
    <name type="common">Striped barnacle</name>
    <name type="synonym">Balanus amphitrite</name>
    <dbReference type="NCBI Taxonomy" id="1232801"/>
    <lineage>
        <taxon>Eukaryota</taxon>
        <taxon>Metazoa</taxon>
        <taxon>Ecdysozoa</taxon>
        <taxon>Arthropoda</taxon>
        <taxon>Crustacea</taxon>
        <taxon>Multicrustacea</taxon>
        <taxon>Cirripedia</taxon>
        <taxon>Thoracica</taxon>
        <taxon>Thoracicalcarea</taxon>
        <taxon>Balanomorpha</taxon>
        <taxon>Balanoidea</taxon>
        <taxon>Balanidae</taxon>
        <taxon>Amphibalaninae</taxon>
        <taxon>Amphibalanus</taxon>
    </lineage>
</organism>
<keyword evidence="6" id="KW-1185">Reference proteome</keyword>
<keyword evidence="3" id="KW-0519">Myristate</keyword>
<comment type="caution">
    <text evidence="5">The sequence shown here is derived from an EMBL/GenBank/DDBJ whole genome shotgun (WGS) entry which is preliminary data.</text>
</comment>